<name>A0A6L2N719_TANCI</name>
<sequence length="74" mass="8736">MFFWLDDIRFVDGVLDGAFRGVGDEEVVVGEGIEEEALVEFMVEWFEEDEDGKRNGKDDYLIRKHMIKVEKYED</sequence>
<dbReference type="EMBL" id="BKCJ010008378">
    <property type="protein sequence ID" value="GEU81910.1"/>
    <property type="molecule type" value="Genomic_DNA"/>
</dbReference>
<protein>
    <submittedName>
        <fullName evidence="1">Uncharacterized protein</fullName>
    </submittedName>
</protein>
<gene>
    <name evidence="1" type="ORF">Tci_053888</name>
</gene>
<reference evidence="1" key="1">
    <citation type="journal article" date="2019" name="Sci. Rep.">
        <title>Draft genome of Tanacetum cinerariifolium, the natural source of mosquito coil.</title>
        <authorList>
            <person name="Yamashiro T."/>
            <person name="Shiraishi A."/>
            <person name="Satake H."/>
            <person name="Nakayama K."/>
        </authorList>
    </citation>
    <scope>NUCLEOTIDE SEQUENCE</scope>
</reference>
<evidence type="ECO:0000313" key="1">
    <source>
        <dbReference type="EMBL" id="GEU81910.1"/>
    </source>
</evidence>
<dbReference type="AlphaFoldDB" id="A0A6L2N719"/>
<accession>A0A6L2N719</accession>
<comment type="caution">
    <text evidence="1">The sequence shown here is derived from an EMBL/GenBank/DDBJ whole genome shotgun (WGS) entry which is preliminary data.</text>
</comment>
<organism evidence="1">
    <name type="scientific">Tanacetum cinerariifolium</name>
    <name type="common">Dalmatian daisy</name>
    <name type="synonym">Chrysanthemum cinerariifolium</name>
    <dbReference type="NCBI Taxonomy" id="118510"/>
    <lineage>
        <taxon>Eukaryota</taxon>
        <taxon>Viridiplantae</taxon>
        <taxon>Streptophyta</taxon>
        <taxon>Embryophyta</taxon>
        <taxon>Tracheophyta</taxon>
        <taxon>Spermatophyta</taxon>
        <taxon>Magnoliopsida</taxon>
        <taxon>eudicotyledons</taxon>
        <taxon>Gunneridae</taxon>
        <taxon>Pentapetalae</taxon>
        <taxon>asterids</taxon>
        <taxon>campanulids</taxon>
        <taxon>Asterales</taxon>
        <taxon>Asteraceae</taxon>
        <taxon>Asteroideae</taxon>
        <taxon>Anthemideae</taxon>
        <taxon>Anthemidinae</taxon>
        <taxon>Tanacetum</taxon>
    </lineage>
</organism>
<proteinExistence type="predicted"/>